<comment type="caution">
    <text evidence="2">The sequence shown here is derived from an EMBL/GenBank/DDBJ whole genome shotgun (WGS) entry which is preliminary data.</text>
</comment>
<evidence type="ECO:0000256" key="1">
    <source>
        <dbReference type="SAM" id="Phobius"/>
    </source>
</evidence>
<evidence type="ECO:0000313" key="2">
    <source>
        <dbReference type="EMBL" id="PWL38712.1"/>
    </source>
</evidence>
<dbReference type="AlphaFoldDB" id="A0A316KX14"/>
<name>A0A316KX14_9FLAO</name>
<feature type="transmembrane region" description="Helical" evidence="1">
    <location>
        <begin position="79"/>
        <end position="100"/>
    </location>
</feature>
<dbReference type="Proteomes" id="UP000245762">
    <property type="component" value="Unassembled WGS sequence"/>
</dbReference>
<dbReference type="EMBL" id="QGEG01000002">
    <property type="protein sequence ID" value="PWL38712.1"/>
    <property type="molecule type" value="Genomic_DNA"/>
</dbReference>
<feature type="transmembrane region" description="Helical" evidence="1">
    <location>
        <begin position="195"/>
        <end position="216"/>
    </location>
</feature>
<feature type="transmembrane region" description="Helical" evidence="1">
    <location>
        <begin position="47"/>
        <end position="67"/>
    </location>
</feature>
<proteinExistence type="predicted"/>
<keyword evidence="1" id="KW-1133">Transmembrane helix</keyword>
<keyword evidence="3" id="KW-1185">Reference proteome</keyword>
<protein>
    <submittedName>
        <fullName evidence="2">Uncharacterized protein</fullName>
    </submittedName>
</protein>
<gene>
    <name evidence="2" type="ORF">DKG77_10720</name>
</gene>
<feature type="transmembrane region" description="Helical" evidence="1">
    <location>
        <begin position="112"/>
        <end position="130"/>
    </location>
</feature>
<accession>A0A316KX14</accession>
<sequence length="236" mass="27405">MTLKAKSENHFFIATALWYLLTVFWGFAPSFYLSNIFENPEPLPTHLIIHGIVFTIWTLLYAVQVFLIKSKNYKLHQVLGVFGLLIMILMVPAGIFPSIYKVYAGTTTIDAAGHNVFRLSFAYILFAFAFVYRKKAFYHKRFMLGCMVMLMSAAIFRISFDFNMQSSQFFNKGLQVLPAVMLFLFDLVKYKKPIFVDLISVVSVLFIFFFADYFWWSASGEIFMNFLINIFVTPFV</sequence>
<organism evidence="2 3">
    <name type="scientific">Flagellimonas aquimarina</name>
    <dbReference type="NCBI Taxonomy" id="2201895"/>
    <lineage>
        <taxon>Bacteria</taxon>
        <taxon>Pseudomonadati</taxon>
        <taxon>Bacteroidota</taxon>
        <taxon>Flavobacteriia</taxon>
        <taxon>Flavobacteriales</taxon>
        <taxon>Flavobacteriaceae</taxon>
        <taxon>Flagellimonas</taxon>
    </lineage>
</organism>
<feature type="transmembrane region" description="Helical" evidence="1">
    <location>
        <begin position="142"/>
        <end position="160"/>
    </location>
</feature>
<evidence type="ECO:0000313" key="3">
    <source>
        <dbReference type="Proteomes" id="UP000245762"/>
    </source>
</evidence>
<feature type="transmembrane region" description="Helical" evidence="1">
    <location>
        <begin position="12"/>
        <end position="32"/>
    </location>
</feature>
<reference evidence="2 3" key="1">
    <citation type="submission" date="2018-05" db="EMBL/GenBank/DDBJ databases">
        <title>Complete genome sequence of Flagellimonas aquimarina ECD12 isolated from seaweed Ecklonia cava.</title>
        <authorList>
            <person name="Choi S."/>
            <person name="Seong C."/>
        </authorList>
    </citation>
    <scope>NUCLEOTIDE SEQUENCE [LARGE SCALE GENOMIC DNA]</scope>
    <source>
        <strain evidence="2 3">ECD12</strain>
    </source>
</reference>
<keyword evidence="1" id="KW-0812">Transmembrane</keyword>
<keyword evidence="1" id="KW-0472">Membrane</keyword>